<name>A0A7S4IF62_9EUKA</name>
<dbReference type="EMBL" id="HBKO01023109">
    <property type="protein sequence ID" value="CAE2227425.1"/>
    <property type="molecule type" value="Transcribed_RNA"/>
</dbReference>
<proteinExistence type="predicted"/>
<evidence type="ECO:0000313" key="1">
    <source>
        <dbReference type="EMBL" id="CAE2227425.1"/>
    </source>
</evidence>
<sequence>MSKQFGKLSRSLQTVCQIVCRFFWECEDGGGDGGQVGGEWCEGGDYGEGAVGEGVLLRGVGVGVRVGGAAPGAAVPVWHGAYIALCEGGLTEHDLEYGVALVL</sequence>
<dbReference type="AlphaFoldDB" id="A0A7S4IF62"/>
<protein>
    <submittedName>
        <fullName evidence="1">Uncharacterized protein</fullName>
    </submittedName>
</protein>
<reference evidence="1" key="1">
    <citation type="submission" date="2021-01" db="EMBL/GenBank/DDBJ databases">
        <authorList>
            <person name="Corre E."/>
            <person name="Pelletier E."/>
            <person name="Niang G."/>
            <person name="Scheremetjew M."/>
            <person name="Finn R."/>
            <person name="Kale V."/>
            <person name="Holt S."/>
            <person name="Cochrane G."/>
            <person name="Meng A."/>
            <person name="Brown T."/>
            <person name="Cohen L."/>
        </authorList>
    </citation>
    <scope>NUCLEOTIDE SEQUENCE</scope>
    <source>
        <strain evidence="1">UIO037</strain>
    </source>
</reference>
<accession>A0A7S4IF62</accession>
<gene>
    <name evidence="1" type="ORF">CPOL0286_LOCUS10445</name>
</gene>
<organism evidence="1">
    <name type="scientific">Prymnesium polylepis</name>
    <dbReference type="NCBI Taxonomy" id="72548"/>
    <lineage>
        <taxon>Eukaryota</taxon>
        <taxon>Haptista</taxon>
        <taxon>Haptophyta</taxon>
        <taxon>Prymnesiophyceae</taxon>
        <taxon>Prymnesiales</taxon>
        <taxon>Prymnesiaceae</taxon>
        <taxon>Prymnesium</taxon>
    </lineage>
</organism>